<gene>
    <name evidence="2" type="ORF">RT717_13405</name>
</gene>
<organism evidence="2 3">
    <name type="scientific">Imperialibacter roseus</name>
    <dbReference type="NCBI Taxonomy" id="1324217"/>
    <lineage>
        <taxon>Bacteria</taxon>
        <taxon>Pseudomonadati</taxon>
        <taxon>Bacteroidota</taxon>
        <taxon>Cytophagia</taxon>
        <taxon>Cytophagales</taxon>
        <taxon>Flammeovirgaceae</taxon>
        <taxon>Imperialibacter</taxon>
    </lineage>
</organism>
<evidence type="ECO:0000256" key="1">
    <source>
        <dbReference type="SAM" id="Phobius"/>
    </source>
</evidence>
<accession>A0ABZ0J144</accession>
<protein>
    <submittedName>
        <fullName evidence="2">Uncharacterized protein</fullName>
    </submittedName>
</protein>
<keyword evidence="1" id="KW-0472">Membrane</keyword>
<name>A0ABZ0J144_9BACT</name>
<feature type="transmembrane region" description="Helical" evidence="1">
    <location>
        <begin position="49"/>
        <end position="71"/>
    </location>
</feature>
<reference evidence="2 3" key="1">
    <citation type="journal article" date="2023" name="Microbiol. Resour. Announc.">
        <title>Complete Genome Sequence of Imperialibacter roseus strain P4T.</title>
        <authorList>
            <person name="Tizabi D.R."/>
            <person name="Bachvaroff T."/>
            <person name="Hill R.T."/>
        </authorList>
    </citation>
    <scope>NUCLEOTIDE SEQUENCE [LARGE SCALE GENOMIC DNA]</scope>
    <source>
        <strain evidence="2 3">P4T</strain>
    </source>
</reference>
<dbReference type="Proteomes" id="UP001302349">
    <property type="component" value="Chromosome"/>
</dbReference>
<evidence type="ECO:0000313" key="3">
    <source>
        <dbReference type="Proteomes" id="UP001302349"/>
    </source>
</evidence>
<proteinExistence type="predicted"/>
<evidence type="ECO:0000313" key="2">
    <source>
        <dbReference type="EMBL" id="WOK09636.1"/>
    </source>
</evidence>
<keyword evidence="1" id="KW-1133">Transmembrane helix</keyword>
<keyword evidence="1" id="KW-0812">Transmembrane</keyword>
<dbReference type="EMBL" id="CP136051">
    <property type="protein sequence ID" value="WOK09636.1"/>
    <property type="molecule type" value="Genomic_DNA"/>
</dbReference>
<sequence length="89" mass="10147">MKVFIKTLFVAVVLLLTNVDSWAQCAMCRSTLEANMSNGETANFAAGLNFGILYLFFTPYLLLAVIAFFWYRNSRKNVKNLRPSGNRSW</sequence>
<dbReference type="RefSeq" id="WP_317492248.1">
    <property type="nucleotide sequence ID" value="NZ_CP136051.1"/>
</dbReference>
<keyword evidence="3" id="KW-1185">Reference proteome</keyword>